<evidence type="ECO:0000313" key="2">
    <source>
        <dbReference type="Proteomes" id="UP000054560"/>
    </source>
</evidence>
<sequence length="105" mass="11590">MTGGAKKSGIVDWVFKGGSEKHDTYANKEEALPTWVYSLTFACSTVPLDPNHHLQHLRGGFVSQRPVFVSPRQLFNCFVPLLRAQPPQIRNAVIFALGTAPPRSS</sequence>
<name>A0A0L0EYB0_9EUKA</name>
<evidence type="ECO:0000313" key="1">
    <source>
        <dbReference type="EMBL" id="KNC69415.1"/>
    </source>
</evidence>
<dbReference type="EMBL" id="KQ255195">
    <property type="protein sequence ID" value="KNC69415.1"/>
    <property type="molecule type" value="Genomic_DNA"/>
</dbReference>
<organism evidence="1 2">
    <name type="scientific">Sphaeroforma arctica JP610</name>
    <dbReference type="NCBI Taxonomy" id="667725"/>
    <lineage>
        <taxon>Eukaryota</taxon>
        <taxon>Ichthyosporea</taxon>
        <taxon>Ichthyophonida</taxon>
        <taxon>Sphaeroforma</taxon>
    </lineage>
</organism>
<dbReference type="AlphaFoldDB" id="A0A0L0EYB0"/>
<keyword evidence="2" id="KW-1185">Reference proteome</keyword>
<reference evidence="1 2" key="1">
    <citation type="submission" date="2011-02" db="EMBL/GenBank/DDBJ databases">
        <title>The Genome Sequence of Sphaeroforma arctica JP610.</title>
        <authorList>
            <consortium name="The Broad Institute Genome Sequencing Platform"/>
            <person name="Russ C."/>
            <person name="Cuomo C."/>
            <person name="Young S.K."/>
            <person name="Zeng Q."/>
            <person name="Gargeya S."/>
            <person name="Alvarado L."/>
            <person name="Berlin A."/>
            <person name="Chapman S.B."/>
            <person name="Chen Z."/>
            <person name="Freedman E."/>
            <person name="Gellesch M."/>
            <person name="Goldberg J."/>
            <person name="Griggs A."/>
            <person name="Gujja S."/>
            <person name="Heilman E."/>
            <person name="Heiman D."/>
            <person name="Howarth C."/>
            <person name="Mehta T."/>
            <person name="Neiman D."/>
            <person name="Pearson M."/>
            <person name="Roberts A."/>
            <person name="Saif S."/>
            <person name="Shea T."/>
            <person name="Shenoy N."/>
            <person name="Sisk P."/>
            <person name="Stolte C."/>
            <person name="Sykes S."/>
            <person name="White J."/>
            <person name="Yandava C."/>
            <person name="Burger G."/>
            <person name="Gray M.W."/>
            <person name="Holland P.W.H."/>
            <person name="King N."/>
            <person name="Lang F.B.F."/>
            <person name="Roger A.J."/>
            <person name="Ruiz-Trillo I."/>
            <person name="Haas B."/>
            <person name="Nusbaum C."/>
            <person name="Birren B."/>
        </authorList>
    </citation>
    <scope>NUCLEOTIDE SEQUENCE [LARGE SCALE GENOMIC DNA]</scope>
    <source>
        <strain evidence="1 2">JP610</strain>
    </source>
</reference>
<proteinExistence type="predicted"/>
<dbReference type="RefSeq" id="XP_014143317.1">
    <property type="nucleotide sequence ID" value="XM_014287842.1"/>
</dbReference>
<protein>
    <submittedName>
        <fullName evidence="1">Uncharacterized protein</fullName>
    </submittedName>
</protein>
<feature type="non-terminal residue" evidence="1">
    <location>
        <position position="105"/>
    </location>
</feature>
<dbReference type="GeneID" id="25918580"/>
<dbReference type="Proteomes" id="UP000054560">
    <property type="component" value="Unassembled WGS sequence"/>
</dbReference>
<accession>A0A0L0EYB0</accession>
<gene>
    <name evidence="1" type="ORF">SARC_18076</name>
</gene>